<protein>
    <recommendedName>
        <fullName evidence="1">F5/8 type C domain-containing protein</fullName>
    </recommendedName>
</protein>
<dbReference type="PANTHER" id="PTHR24543:SF332">
    <property type="entry name" value="F5_8 TYPE C DOMAIN-CONTAINING PROTEIN"/>
    <property type="match status" value="1"/>
</dbReference>
<organism evidence="2 3">
    <name type="scientific">Nematostella vectensis</name>
    <name type="common">Starlet sea anemone</name>
    <dbReference type="NCBI Taxonomy" id="45351"/>
    <lineage>
        <taxon>Eukaryota</taxon>
        <taxon>Metazoa</taxon>
        <taxon>Cnidaria</taxon>
        <taxon>Anthozoa</taxon>
        <taxon>Hexacorallia</taxon>
        <taxon>Actiniaria</taxon>
        <taxon>Edwardsiidae</taxon>
        <taxon>Nematostella</taxon>
    </lineage>
</organism>
<proteinExistence type="predicted"/>
<name>A7RK18_NEMVE</name>
<evidence type="ECO:0000259" key="1">
    <source>
        <dbReference type="PROSITE" id="PS50022"/>
    </source>
</evidence>
<sequence>FRANDDRYSSKLIAINPPIQARFLRVNPQSYHSWIALRVEFYGCKADPCDVPLGVEDGRVTKQGMTASSMVNTYYGPWSGRLQARNHGRTRGGWVAQRNDRKQWLQVDLGT</sequence>
<keyword evidence="3" id="KW-1185">Reference proteome</keyword>
<dbReference type="InterPro" id="IPR000421">
    <property type="entry name" value="FA58C"/>
</dbReference>
<reference evidence="2 3" key="1">
    <citation type="journal article" date="2007" name="Science">
        <title>Sea anemone genome reveals ancestral eumetazoan gene repertoire and genomic organization.</title>
        <authorList>
            <person name="Putnam N.H."/>
            <person name="Srivastava M."/>
            <person name="Hellsten U."/>
            <person name="Dirks B."/>
            <person name="Chapman J."/>
            <person name="Salamov A."/>
            <person name="Terry A."/>
            <person name="Shapiro H."/>
            <person name="Lindquist E."/>
            <person name="Kapitonov V.V."/>
            <person name="Jurka J."/>
            <person name="Genikhovich G."/>
            <person name="Grigoriev I.V."/>
            <person name="Lucas S.M."/>
            <person name="Steele R.E."/>
            <person name="Finnerty J.R."/>
            <person name="Technau U."/>
            <person name="Martindale M.Q."/>
            <person name="Rokhsar D.S."/>
        </authorList>
    </citation>
    <scope>NUCLEOTIDE SEQUENCE [LARGE SCALE GENOMIC DNA]</scope>
    <source>
        <strain evidence="3">CH2 X CH6</strain>
    </source>
</reference>
<dbReference type="AlphaFoldDB" id="A7RK18"/>
<dbReference type="EMBL" id="DS469515">
    <property type="protein sequence ID" value="EDO48086.1"/>
    <property type="molecule type" value="Genomic_DNA"/>
</dbReference>
<dbReference type="STRING" id="45351.A7RK18"/>
<dbReference type="PhylomeDB" id="A7RK18"/>
<feature type="non-terminal residue" evidence="2">
    <location>
        <position position="1"/>
    </location>
</feature>
<dbReference type="PANTHER" id="PTHR24543">
    <property type="entry name" value="MULTICOPPER OXIDASE-RELATED"/>
    <property type="match status" value="1"/>
</dbReference>
<dbReference type="InterPro" id="IPR008979">
    <property type="entry name" value="Galactose-bd-like_sf"/>
</dbReference>
<accession>A7RK18</accession>
<dbReference type="SUPFAM" id="SSF49785">
    <property type="entry name" value="Galactose-binding domain-like"/>
    <property type="match status" value="2"/>
</dbReference>
<feature type="domain" description="F5/8 type C" evidence="1">
    <location>
        <begin position="49"/>
        <end position="111"/>
    </location>
</feature>
<feature type="domain" description="F5/8 type C" evidence="1">
    <location>
        <begin position="1"/>
        <end position="44"/>
    </location>
</feature>
<feature type="non-terminal residue" evidence="2">
    <location>
        <position position="111"/>
    </location>
</feature>
<gene>
    <name evidence="2" type="ORF">NEMVEDRAFT_v1g84151</name>
</gene>
<evidence type="ECO:0000313" key="2">
    <source>
        <dbReference type="EMBL" id="EDO48086.1"/>
    </source>
</evidence>
<dbReference type="Proteomes" id="UP000001593">
    <property type="component" value="Unassembled WGS sequence"/>
</dbReference>
<dbReference type="PROSITE" id="PS50022">
    <property type="entry name" value="FA58C_3"/>
    <property type="match status" value="2"/>
</dbReference>
<dbReference type="InParanoid" id="A7RK18"/>
<dbReference type="Gene3D" id="2.60.120.260">
    <property type="entry name" value="Galactose-binding domain-like"/>
    <property type="match status" value="2"/>
</dbReference>
<evidence type="ECO:0000313" key="3">
    <source>
        <dbReference type="Proteomes" id="UP000001593"/>
    </source>
</evidence>
<dbReference type="HOGENOM" id="CLU_2164745_0_0_1"/>